<evidence type="ECO:0000259" key="5">
    <source>
        <dbReference type="PROSITE" id="PS51935"/>
    </source>
</evidence>
<dbReference type="Gene3D" id="3.90.1720.10">
    <property type="entry name" value="endopeptidase domain like (from Nostoc punctiforme)"/>
    <property type="match status" value="1"/>
</dbReference>
<feature type="domain" description="NlpC/P60" evidence="5">
    <location>
        <begin position="130"/>
        <end position="258"/>
    </location>
</feature>
<dbReference type="InterPro" id="IPR000064">
    <property type="entry name" value="NLP_P60_dom"/>
</dbReference>
<dbReference type="Pfam" id="PF00877">
    <property type="entry name" value="NLPC_P60"/>
    <property type="match status" value="1"/>
</dbReference>
<dbReference type="EMBL" id="VSSQ01039226">
    <property type="protein sequence ID" value="MPM92262.1"/>
    <property type="molecule type" value="Genomic_DNA"/>
</dbReference>
<dbReference type="InterPro" id="IPR041382">
    <property type="entry name" value="SH3_16"/>
</dbReference>
<dbReference type="InterPro" id="IPR038765">
    <property type="entry name" value="Papain-like_cys_pep_sf"/>
</dbReference>
<evidence type="ECO:0000256" key="4">
    <source>
        <dbReference type="ARBA" id="ARBA00022807"/>
    </source>
</evidence>
<dbReference type="PANTHER" id="PTHR47053:SF1">
    <property type="entry name" value="MUREIN DD-ENDOPEPTIDASE MEPH-RELATED"/>
    <property type="match status" value="1"/>
</dbReference>
<comment type="caution">
    <text evidence="6">The sequence shown here is derived from an EMBL/GenBank/DDBJ whole genome shotgun (WGS) entry which is preliminary data.</text>
</comment>
<dbReference type="Pfam" id="PF18348">
    <property type="entry name" value="SH3_16"/>
    <property type="match status" value="1"/>
</dbReference>
<comment type="similarity">
    <text evidence="1">Belongs to the peptidase C40 family.</text>
</comment>
<dbReference type="InterPro" id="IPR051202">
    <property type="entry name" value="Peptidase_C40"/>
</dbReference>
<proteinExistence type="inferred from homology"/>
<dbReference type="GO" id="GO:0008234">
    <property type="term" value="F:cysteine-type peptidase activity"/>
    <property type="evidence" value="ECO:0007669"/>
    <property type="project" value="UniProtKB-KW"/>
</dbReference>
<evidence type="ECO:0000256" key="2">
    <source>
        <dbReference type="ARBA" id="ARBA00022670"/>
    </source>
</evidence>
<keyword evidence="3" id="KW-0378">Hydrolase</keyword>
<name>A0A645DV91_9ZZZZ</name>
<accession>A0A645DV91</accession>
<gene>
    <name evidence="6" type="ORF">SDC9_139397</name>
</gene>
<keyword evidence="2" id="KW-0645">Protease</keyword>
<keyword evidence="4" id="KW-0788">Thiol protease</keyword>
<dbReference type="GO" id="GO:0006508">
    <property type="term" value="P:proteolysis"/>
    <property type="evidence" value="ECO:0007669"/>
    <property type="project" value="UniProtKB-KW"/>
</dbReference>
<reference evidence="6" key="1">
    <citation type="submission" date="2019-08" db="EMBL/GenBank/DDBJ databases">
        <authorList>
            <person name="Kucharzyk K."/>
            <person name="Murdoch R.W."/>
            <person name="Higgins S."/>
            <person name="Loffler F."/>
        </authorList>
    </citation>
    <scope>NUCLEOTIDE SEQUENCE</scope>
</reference>
<dbReference type="SUPFAM" id="SSF54001">
    <property type="entry name" value="Cysteine proteinases"/>
    <property type="match status" value="1"/>
</dbReference>
<protein>
    <recommendedName>
        <fullName evidence="5">NlpC/P60 domain-containing protein</fullName>
    </recommendedName>
</protein>
<dbReference type="Gene3D" id="2.30.30.40">
    <property type="entry name" value="SH3 Domains"/>
    <property type="match status" value="1"/>
</dbReference>
<dbReference type="PROSITE" id="PS51935">
    <property type="entry name" value="NLPC_P60"/>
    <property type="match status" value="1"/>
</dbReference>
<evidence type="ECO:0000313" key="6">
    <source>
        <dbReference type="EMBL" id="MPM92262.1"/>
    </source>
</evidence>
<dbReference type="PANTHER" id="PTHR47053">
    <property type="entry name" value="MUREIN DD-ENDOPEPTIDASE MEPH-RELATED"/>
    <property type="match status" value="1"/>
</dbReference>
<evidence type="ECO:0000256" key="1">
    <source>
        <dbReference type="ARBA" id="ARBA00007074"/>
    </source>
</evidence>
<evidence type="ECO:0000256" key="3">
    <source>
        <dbReference type="ARBA" id="ARBA00022801"/>
    </source>
</evidence>
<dbReference type="AlphaFoldDB" id="A0A645DV91"/>
<sequence length="259" mass="29087">MYGLVTLPVVPLRASDSERSEMISQLLFGEFVEIIEQSERWFYIKNLADDYLGWIDRKMIKSVSGKEFAAAQRSDRLRLSRPYSIIYHTIDNQTKLLPGGSIVYELNGDDFQIGSENWSLIDPVYIPKLPFSTHQVIEVAMQYLNAPYLWGGKTILGVDCSGLVQLAFAIGGYLLPRDASQQVVKGKTVDFLSEVLPGDLAFFENDEGHISHVGILIDNSKIIHSSGWVKVENIDAQGIISSLTGEYTHHLRVIKRIIV</sequence>
<organism evidence="6">
    <name type="scientific">bioreactor metagenome</name>
    <dbReference type="NCBI Taxonomy" id="1076179"/>
    <lineage>
        <taxon>unclassified sequences</taxon>
        <taxon>metagenomes</taxon>
        <taxon>ecological metagenomes</taxon>
    </lineage>
</organism>